<feature type="repeat" description="WD" evidence="1">
    <location>
        <begin position="144"/>
        <end position="176"/>
    </location>
</feature>
<dbReference type="SUPFAM" id="SSF81383">
    <property type="entry name" value="F-box domain"/>
    <property type="match status" value="1"/>
</dbReference>
<dbReference type="Pfam" id="PF12937">
    <property type="entry name" value="F-box-like"/>
    <property type="match status" value="1"/>
</dbReference>
<dbReference type="AlphaFoldDB" id="A0AAE1AAU4"/>
<feature type="compositionally biased region" description="Polar residues" evidence="2">
    <location>
        <begin position="756"/>
        <end position="773"/>
    </location>
</feature>
<dbReference type="SMART" id="SM00320">
    <property type="entry name" value="WD40"/>
    <property type="match status" value="3"/>
</dbReference>
<dbReference type="EMBL" id="JAWDGP010002376">
    <property type="protein sequence ID" value="KAK3783626.1"/>
    <property type="molecule type" value="Genomic_DNA"/>
</dbReference>
<dbReference type="PANTHER" id="PTHR20995:SF17">
    <property type="entry name" value="F-BOX_WD REPEAT-CONTAINING PROTEIN 5"/>
    <property type="match status" value="1"/>
</dbReference>
<accession>A0AAE1AAU4</accession>
<dbReference type="InterPro" id="IPR015943">
    <property type="entry name" value="WD40/YVTN_repeat-like_dom_sf"/>
</dbReference>
<dbReference type="InterPro" id="IPR036322">
    <property type="entry name" value="WD40_repeat_dom_sf"/>
</dbReference>
<feature type="region of interest" description="Disordered" evidence="2">
    <location>
        <begin position="756"/>
        <end position="776"/>
    </location>
</feature>
<feature type="compositionally biased region" description="Low complexity" evidence="2">
    <location>
        <begin position="473"/>
        <end position="485"/>
    </location>
</feature>
<dbReference type="Gene3D" id="1.20.1280.50">
    <property type="match status" value="1"/>
</dbReference>
<dbReference type="GO" id="GO:0019005">
    <property type="term" value="C:SCF ubiquitin ligase complex"/>
    <property type="evidence" value="ECO:0007669"/>
    <property type="project" value="InterPro"/>
</dbReference>
<reference evidence="4" key="1">
    <citation type="journal article" date="2023" name="G3 (Bethesda)">
        <title>A reference genome for the long-term kleptoplast-retaining sea slug Elysia crispata morphotype clarki.</title>
        <authorList>
            <person name="Eastman K.E."/>
            <person name="Pendleton A.L."/>
            <person name="Shaikh M.A."/>
            <person name="Suttiyut T."/>
            <person name="Ogas R."/>
            <person name="Tomko P."/>
            <person name="Gavelis G."/>
            <person name="Widhalm J.R."/>
            <person name="Wisecaver J.H."/>
        </authorList>
    </citation>
    <scope>NUCLEOTIDE SEQUENCE</scope>
    <source>
        <strain evidence="4">ECLA1</strain>
    </source>
</reference>
<name>A0AAE1AAU4_9GAST</name>
<dbReference type="InterPro" id="IPR042508">
    <property type="entry name" value="FBXW5"/>
</dbReference>
<dbReference type="SMART" id="SM00256">
    <property type="entry name" value="FBOX"/>
    <property type="match status" value="1"/>
</dbReference>
<dbReference type="InterPro" id="IPR001810">
    <property type="entry name" value="F-box_dom"/>
</dbReference>
<comment type="caution">
    <text evidence="4">The sequence shown here is derived from an EMBL/GenBank/DDBJ whole genome shotgun (WGS) entry which is preliminary data.</text>
</comment>
<keyword evidence="1" id="KW-0853">WD repeat</keyword>
<dbReference type="PROSITE" id="PS50181">
    <property type="entry name" value="FBOX"/>
    <property type="match status" value="1"/>
</dbReference>
<keyword evidence="5" id="KW-1185">Reference proteome</keyword>
<evidence type="ECO:0000259" key="3">
    <source>
        <dbReference type="PROSITE" id="PS50181"/>
    </source>
</evidence>
<evidence type="ECO:0000256" key="1">
    <source>
        <dbReference type="PROSITE-ProRule" id="PRU00221"/>
    </source>
</evidence>
<feature type="domain" description="F-box" evidence="3">
    <location>
        <begin position="59"/>
        <end position="105"/>
    </location>
</feature>
<evidence type="ECO:0000313" key="4">
    <source>
        <dbReference type="EMBL" id="KAK3783626.1"/>
    </source>
</evidence>
<dbReference type="Gene3D" id="2.130.10.10">
    <property type="entry name" value="YVTN repeat-like/Quinoprotein amine dehydrogenase"/>
    <property type="match status" value="2"/>
</dbReference>
<feature type="region of interest" description="Disordered" evidence="2">
    <location>
        <begin position="472"/>
        <end position="493"/>
    </location>
</feature>
<gene>
    <name evidence="4" type="ORF">RRG08_063026</name>
</gene>
<organism evidence="4 5">
    <name type="scientific">Elysia crispata</name>
    <name type="common">lettuce slug</name>
    <dbReference type="NCBI Taxonomy" id="231223"/>
    <lineage>
        <taxon>Eukaryota</taxon>
        <taxon>Metazoa</taxon>
        <taxon>Spiralia</taxon>
        <taxon>Lophotrochozoa</taxon>
        <taxon>Mollusca</taxon>
        <taxon>Gastropoda</taxon>
        <taxon>Heterobranchia</taxon>
        <taxon>Euthyneura</taxon>
        <taxon>Panpulmonata</taxon>
        <taxon>Sacoglossa</taxon>
        <taxon>Placobranchoidea</taxon>
        <taxon>Plakobranchidae</taxon>
        <taxon>Elysia</taxon>
    </lineage>
</organism>
<protein>
    <recommendedName>
        <fullName evidence="3">F-box domain-containing protein</fullName>
    </recommendedName>
</protein>
<dbReference type="GO" id="GO:0080008">
    <property type="term" value="C:Cul4-RING E3 ubiquitin ligase complex"/>
    <property type="evidence" value="ECO:0007669"/>
    <property type="project" value="InterPro"/>
</dbReference>
<feature type="repeat" description="WD" evidence="1">
    <location>
        <begin position="949"/>
        <end position="981"/>
    </location>
</feature>
<dbReference type="PROSITE" id="PS50082">
    <property type="entry name" value="WD_REPEATS_2"/>
    <property type="match status" value="2"/>
</dbReference>
<evidence type="ECO:0000256" key="2">
    <source>
        <dbReference type="SAM" id="MobiDB-lite"/>
    </source>
</evidence>
<dbReference type="InterPro" id="IPR001680">
    <property type="entry name" value="WD40_rpt"/>
</dbReference>
<proteinExistence type="predicted"/>
<dbReference type="Proteomes" id="UP001283361">
    <property type="component" value="Unassembled WGS sequence"/>
</dbReference>
<dbReference type="PROSITE" id="PS50294">
    <property type="entry name" value="WD_REPEATS_REGION"/>
    <property type="match status" value="1"/>
</dbReference>
<dbReference type="GO" id="GO:0016567">
    <property type="term" value="P:protein ubiquitination"/>
    <property type="evidence" value="ECO:0007669"/>
    <property type="project" value="InterPro"/>
</dbReference>
<evidence type="ECO:0000313" key="5">
    <source>
        <dbReference type="Proteomes" id="UP001283361"/>
    </source>
</evidence>
<dbReference type="Pfam" id="PF00400">
    <property type="entry name" value="WD40"/>
    <property type="match status" value="2"/>
</dbReference>
<sequence length="1008" mass="113999">MEFGQLSDARATLSLCIQARILCLAVNLCQRLHILENLFSASEMEAEGSEERQMFSNYQLLVTDLPDSILLHIFQYLPFSAICQVSKVCHRWHQVSSDELLWRSVFLWHYKLPFTTTLHKKATSWRSEFKRLYYHTPALLVEEFKEHKDEVLHVSFSHDGSMFATCSKDGYFMIWSTLSKPVGLLFKMDMKNRFNWQFTQFSQFNESDTCLLVSGVYSGPFTTSGEIAIFDLQDNFEIQSRVTNKPYDVFGAWFDNEHLLSGTIYSTGDLSSVSAIWISKASQEVESEVESVSMVLYRFQNINSSTVRLINVADIEKSDAVKEDTDKLVEKEETRLCNRSDLYKDFSEPSLLDKLLCREISEEEFDIDNEDCDDYSRDIDEAEWERKEEFYGFVAEESDVLTENCLASENMEWLAEDGKNAMKYLKPEGETASLDAERDHDCLCLHSMKACCVNVRDLYTCDSSTGDSINTCDSQSADSSNNASSRVPENVSASNNCNELMDPLVSGSRAQCSSSLAVTYNSHTHSQSSLAENTLHLQARSSGLSFTPAPQNLDHFGAMLKGQQKLDCVETSELSGQDLRDCRGDEDESLDLAIHHDNKNEHFDNDWVDGNASSLFGFRGTSECLSTEGIDLSVGSGAREKVRVKNAKCQRQSVSPRPQCSSHLNIKEKSKLHIGQCEQVSSHPVSFTPCDNSIHPNNNLGVSYAHGQKSSTYIPQPSASKSAGCSVSVASSPKPCMLSSRKTFKQYCFEKRKSKSCQTPSSQSHGEQRQQGQCKHPPEKLLIYTWGSKTFTPHKIGIKRMKWTDFSKGEVTARRASMLPRVMENLQNGMEPTRRDEPDHSIEMHGHIVGLRVAPDQRYLYVNCRPWPKNYIISDPQESPPLAQEVEISTIDLKTLEFVGPVLRSHKAFTHSDDCFFLNLDVSEDFVASGAEDKQGYLWDRHYGILLYRFPHNNVVNCVAVNPKDPELLVTVSDDYSIKVWASRHRCGDIKQQSRPPSKGVNKVIDKF</sequence>
<dbReference type="PANTHER" id="PTHR20995">
    <property type="entry name" value="F-BOX/WD REPEAT-CONTAINING PROTEIN 5"/>
    <property type="match status" value="1"/>
</dbReference>
<dbReference type="InterPro" id="IPR036047">
    <property type="entry name" value="F-box-like_dom_sf"/>
</dbReference>
<dbReference type="SUPFAM" id="SSF50978">
    <property type="entry name" value="WD40 repeat-like"/>
    <property type="match status" value="1"/>
</dbReference>